<dbReference type="GO" id="GO:0008528">
    <property type="term" value="F:G protein-coupled peptide receptor activity"/>
    <property type="evidence" value="ECO:0007669"/>
    <property type="project" value="InterPro"/>
</dbReference>
<evidence type="ECO:0000313" key="3">
    <source>
        <dbReference type="Proteomes" id="UP001328107"/>
    </source>
</evidence>
<reference evidence="3" key="1">
    <citation type="submission" date="2022-10" db="EMBL/GenBank/DDBJ databases">
        <title>Genome assembly of Pristionchus species.</title>
        <authorList>
            <person name="Yoshida K."/>
            <person name="Sommer R.J."/>
        </authorList>
    </citation>
    <scope>NUCLEOTIDE SEQUENCE [LARGE SCALE GENOMIC DNA]</scope>
    <source>
        <strain evidence="3">RS5460</strain>
    </source>
</reference>
<dbReference type="GO" id="GO:0005886">
    <property type="term" value="C:plasma membrane"/>
    <property type="evidence" value="ECO:0007669"/>
    <property type="project" value="TreeGrafter"/>
</dbReference>
<dbReference type="PANTHER" id="PTHR46273:SF11">
    <property type="entry name" value="G-PROTEIN COUPLED RECEPTORS FAMILY 1 PROFILE DOMAIN-CONTAINING PROTEIN"/>
    <property type="match status" value="1"/>
</dbReference>
<dbReference type="InterPro" id="IPR053219">
    <property type="entry name" value="GPCR_Dmsr-1"/>
</dbReference>
<dbReference type="PANTHER" id="PTHR46273">
    <property type="entry name" value="MYOSUPPRESSIN RECEPTOR 1, ISOFORM B-RELATED"/>
    <property type="match status" value="1"/>
</dbReference>
<keyword evidence="1" id="KW-0812">Transmembrane</keyword>
<name>A0AAN4Z4B0_9BILA</name>
<dbReference type="Proteomes" id="UP001328107">
    <property type="component" value="Unassembled WGS sequence"/>
</dbReference>
<sequence length="142" mass="16251">IALLTRRFSSSQREKQHNRSTKMILAIMLMFIIVELPQGILALTPDTAELSQALGDLYEMITLLTSCVIFALLCTTSEKVRRALFDSHFVRFLRKAAHNCICIRFRHNNSKLRDVAMLQEDKILERATSELDKSSCLESVHL</sequence>
<keyword evidence="3" id="KW-1185">Reference proteome</keyword>
<comment type="caution">
    <text evidence="2">The sequence shown here is derived from an EMBL/GenBank/DDBJ whole genome shotgun (WGS) entry which is preliminary data.</text>
</comment>
<evidence type="ECO:0000256" key="1">
    <source>
        <dbReference type="SAM" id="Phobius"/>
    </source>
</evidence>
<evidence type="ECO:0000313" key="2">
    <source>
        <dbReference type="EMBL" id="GMR33751.1"/>
    </source>
</evidence>
<dbReference type="SUPFAM" id="SSF81321">
    <property type="entry name" value="Family A G protein-coupled receptor-like"/>
    <property type="match status" value="1"/>
</dbReference>
<dbReference type="InterPro" id="IPR019427">
    <property type="entry name" value="7TM_GPCR_serpentine_rcpt_Srw"/>
</dbReference>
<feature type="transmembrane region" description="Helical" evidence="1">
    <location>
        <begin position="57"/>
        <end position="75"/>
    </location>
</feature>
<dbReference type="Pfam" id="PF10324">
    <property type="entry name" value="7TM_GPCR_Srw"/>
    <property type="match status" value="1"/>
</dbReference>
<dbReference type="EMBL" id="BTRK01000001">
    <property type="protein sequence ID" value="GMR33751.1"/>
    <property type="molecule type" value="Genomic_DNA"/>
</dbReference>
<dbReference type="AlphaFoldDB" id="A0AAN4Z4B0"/>
<feature type="non-terminal residue" evidence="2">
    <location>
        <position position="1"/>
    </location>
</feature>
<accession>A0AAN4Z4B0</accession>
<proteinExistence type="predicted"/>
<keyword evidence="1" id="KW-0472">Membrane</keyword>
<gene>
    <name evidence="2" type="ORF">PMAYCL1PPCAC_03946</name>
</gene>
<dbReference type="Gene3D" id="1.20.1070.10">
    <property type="entry name" value="Rhodopsin 7-helix transmembrane proteins"/>
    <property type="match status" value="1"/>
</dbReference>
<organism evidence="2 3">
    <name type="scientific">Pristionchus mayeri</name>
    <dbReference type="NCBI Taxonomy" id="1317129"/>
    <lineage>
        <taxon>Eukaryota</taxon>
        <taxon>Metazoa</taxon>
        <taxon>Ecdysozoa</taxon>
        <taxon>Nematoda</taxon>
        <taxon>Chromadorea</taxon>
        <taxon>Rhabditida</taxon>
        <taxon>Rhabditina</taxon>
        <taxon>Diplogasteromorpha</taxon>
        <taxon>Diplogasteroidea</taxon>
        <taxon>Neodiplogasteridae</taxon>
        <taxon>Pristionchus</taxon>
    </lineage>
</organism>
<keyword evidence="1" id="KW-1133">Transmembrane helix</keyword>
<protein>
    <recommendedName>
        <fullName evidence="4">G protein-coupled receptor</fullName>
    </recommendedName>
</protein>
<feature type="transmembrane region" description="Helical" evidence="1">
    <location>
        <begin position="23"/>
        <end position="45"/>
    </location>
</feature>
<evidence type="ECO:0008006" key="4">
    <source>
        <dbReference type="Google" id="ProtNLM"/>
    </source>
</evidence>